<feature type="region of interest" description="Disordered" evidence="7">
    <location>
        <begin position="1403"/>
        <end position="1444"/>
    </location>
</feature>
<gene>
    <name evidence="9" type="ORF">SAY87_021437</name>
</gene>
<keyword evidence="6" id="KW-0539">Nucleus</keyword>
<organism evidence="9 10">
    <name type="scientific">Trapa incisa</name>
    <dbReference type="NCBI Taxonomy" id="236973"/>
    <lineage>
        <taxon>Eukaryota</taxon>
        <taxon>Viridiplantae</taxon>
        <taxon>Streptophyta</taxon>
        <taxon>Embryophyta</taxon>
        <taxon>Tracheophyta</taxon>
        <taxon>Spermatophyta</taxon>
        <taxon>Magnoliopsida</taxon>
        <taxon>eudicotyledons</taxon>
        <taxon>Gunneridae</taxon>
        <taxon>Pentapetalae</taxon>
        <taxon>rosids</taxon>
        <taxon>malvids</taxon>
        <taxon>Myrtales</taxon>
        <taxon>Lythraceae</taxon>
        <taxon>Trapa</taxon>
    </lineage>
</organism>
<dbReference type="EMBL" id="JAXIOK010000016">
    <property type="protein sequence ID" value="KAK4752639.1"/>
    <property type="molecule type" value="Genomic_DNA"/>
</dbReference>
<dbReference type="GO" id="GO:0005819">
    <property type="term" value="C:spindle"/>
    <property type="evidence" value="ECO:0007669"/>
    <property type="project" value="UniProtKB-SubCell"/>
</dbReference>
<keyword evidence="10" id="KW-1185">Reference proteome</keyword>
<reference evidence="9 10" key="1">
    <citation type="journal article" date="2023" name="Hortic Res">
        <title>Pangenome of water caltrop reveals structural variations and asymmetric subgenome divergence after allopolyploidization.</title>
        <authorList>
            <person name="Zhang X."/>
            <person name="Chen Y."/>
            <person name="Wang L."/>
            <person name="Yuan Y."/>
            <person name="Fang M."/>
            <person name="Shi L."/>
            <person name="Lu R."/>
            <person name="Comes H.P."/>
            <person name="Ma Y."/>
            <person name="Chen Y."/>
            <person name="Huang G."/>
            <person name="Zhou Y."/>
            <person name="Zheng Z."/>
            <person name="Qiu Y."/>
        </authorList>
    </citation>
    <scope>NUCLEOTIDE SEQUENCE [LARGE SCALE GENOMIC DNA]</scope>
    <source>
        <tissue evidence="9">Roots</tissue>
    </source>
</reference>
<evidence type="ECO:0000256" key="2">
    <source>
        <dbReference type="ARBA" id="ARBA00004186"/>
    </source>
</evidence>
<evidence type="ECO:0000256" key="3">
    <source>
        <dbReference type="ARBA" id="ARBA00010042"/>
    </source>
</evidence>
<feature type="compositionally biased region" description="Acidic residues" evidence="7">
    <location>
        <begin position="1523"/>
        <end position="1534"/>
    </location>
</feature>
<name>A0AAN7JSZ4_9MYRT</name>
<evidence type="ECO:0000256" key="1">
    <source>
        <dbReference type="ARBA" id="ARBA00004123"/>
    </source>
</evidence>
<feature type="compositionally biased region" description="Basic and acidic residues" evidence="7">
    <location>
        <begin position="1417"/>
        <end position="1444"/>
    </location>
</feature>
<evidence type="ECO:0000259" key="8">
    <source>
        <dbReference type="Pfam" id="PF03941"/>
    </source>
</evidence>
<comment type="similarity">
    <text evidence="3">Belongs to the INCENP family.</text>
</comment>
<proteinExistence type="inferred from homology"/>
<evidence type="ECO:0000256" key="5">
    <source>
        <dbReference type="ARBA" id="ARBA00023212"/>
    </source>
</evidence>
<dbReference type="GO" id="GO:0005634">
    <property type="term" value="C:nucleus"/>
    <property type="evidence" value="ECO:0007669"/>
    <property type="project" value="UniProtKB-SubCell"/>
</dbReference>
<evidence type="ECO:0000313" key="9">
    <source>
        <dbReference type="EMBL" id="KAK4752639.1"/>
    </source>
</evidence>
<feature type="region of interest" description="Disordered" evidence="7">
    <location>
        <begin position="512"/>
        <end position="540"/>
    </location>
</feature>
<evidence type="ECO:0000256" key="6">
    <source>
        <dbReference type="ARBA" id="ARBA00023242"/>
    </source>
</evidence>
<evidence type="ECO:0000256" key="4">
    <source>
        <dbReference type="ARBA" id="ARBA00022490"/>
    </source>
</evidence>
<dbReference type="Proteomes" id="UP001345219">
    <property type="component" value="Chromosome 16"/>
</dbReference>
<feature type="region of interest" description="Disordered" evidence="7">
    <location>
        <begin position="1460"/>
        <end position="1504"/>
    </location>
</feature>
<feature type="region of interest" description="Disordered" evidence="7">
    <location>
        <begin position="1583"/>
        <end position="1612"/>
    </location>
</feature>
<feature type="region of interest" description="Disordered" evidence="7">
    <location>
        <begin position="1517"/>
        <end position="1538"/>
    </location>
</feature>
<keyword evidence="5" id="KW-0206">Cytoskeleton</keyword>
<dbReference type="InterPro" id="IPR005635">
    <property type="entry name" value="Inner_centromere_prot_ARK-bd"/>
</dbReference>
<comment type="caution">
    <text evidence="9">The sequence shown here is derived from an EMBL/GenBank/DDBJ whole genome shotgun (WGS) entry which is preliminary data.</text>
</comment>
<sequence>MTTMEKLFVQIFERKKWIIDQVKQQSLLFDQHLASTLLIDGIPPPPWLLPQSHSSDPAELKKEELISGLLFPIPQVTAPYSISCNSVYDQPIFRDDTEQILHFYEDECTVGRKSQKRDEAPVQQEIVRTHGSALNCPTSLTSSPLAKSPHECAMNHVDELLPTPISKSPQDQRDLIVPDSYHSLDQSLARIQRSKPRQKDLELRSSIKTSKSYSGNRCHSGVSPIATAGCGNGHQPTFPVDSYDCNICFTEEGQLIDCRSTGVVSKLSYHRGMDSKYSIIEPQCIDELVNHNSSFPIAEKYGDQFLEPSHIPNSRDLELVESINVDNNTVDSHGKEQNSRLCGGILRSRSTVRSHCGNEFSELSHSCIIGHEAGILSEDAICVDSPEKLKESCRIQVAEVDFFQVDCDGNLRMDRSYITGGGKLYSQDSLKQLQQFNASCQQEARPLNLSSLVSTAKQPVSTSSNKLASKKLQNITHQEDISFSQVVILCGNGDCANPKCGENAEEIRLVSDKSSEGYSDRLRSGMDGHNSNNEPEVPASCLPDDRSVLLEPKQLDFGDAGESKSDLNKTSITASEERLQGISVLGQNVSSDKDTGNIGELNLVPTVACAEETNEGSRMLIEDATVLGREAFEVNRSPSSHLLLEKKTSEDLFSTLDNKVSLLLHGENVTQHPPVDVEPSSVSRQIAVVRMHFSAERSDKKSDKENPSQLSFHESQLGYSSLVDHQLSAELKVRESTGSINSCSVDLVLGDCLVEAHGSLPSSADAHLPHDMNIDNTICQRVDPIENCTSGLQGIGCSESDDQHVAQSSLLSGHELIQHSGSSCPQSRPLCVGTGEAEIFNAFSIWKITNLQSSIDNSQVSNMIRGKCQKDVPSPERVITADVGDVTCSNASCFPVNLDEKNFEDYALERFQFSPMQQDEEVDPQPSFNKVGLAHNASDTQGRLSEEADMTSLSMDMFDPRTCISDAVKDDIDLGDDERSASSEGPVEQKLCHFKESFEASSNFVTCLPLEESIHDDQMIPALEGFFMETEGGDESSLAKSECSFEKFDIQDTILERASFIEQLCKSTNLHTPSTLLSTASKLHEGSYSYQSVTDGIFNCTEDDIVNLLKGGVLRKEVGHDLHGNFNCLPVSGADHGRKPYASPVGKLWEKIHSISGSSNNKASLNPELPCISEENEISDEAAGTAAEEITLAVKSISAKRNPLAEITEDPNCPASVSEFENHRCSLESVYTEFSFCGPNKRTNQELGTHNMSKNGHTSKARNSKAIQRETKVAKIPMKSLNRVTRSKTSLQKDGVGILGKEAKRGNIACNLKSFIPLVQQKQAAVPLTGKRDVKVRALEAAEVAKRQEEKKEIERKMKKEALKVERAKMMQANIRQFELEKKKKEEERKRKETEIATRKRLREEEEKKEKERKRKRVEDARKRQDEQKGNLCPKEDEKEIKIKATIDDEKKDICLNTSSENEGAKIPSSETVLKDGSLVPETPRHCSDKLMVTSFSGEEQGKSMKKGFIEEKSYEISPYQCSDDEDEDEDGDENLPKKFIPSWASKNHITLAISSQQNVNPDLILPPDSFCRINEAGDAAFPKNYSSEEGDVPSHVSFSPVSNARSSLLEK</sequence>
<dbReference type="PANTHER" id="PTHR13738:SF1">
    <property type="entry name" value="TROPONIN I"/>
    <property type="match status" value="1"/>
</dbReference>
<dbReference type="Pfam" id="PF03941">
    <property type="entry name" value="INCENP_ARK-bind"/>
    <property type="match status" value="1"/>
</dbReference>
<protein>
    <recommendedName>
        <fullName evidence="8">Inner centromere protein ARK-binding domain-containing protein</fullName>
    </recommendedName>
</protein>
<dbReference type="PANTHER" id="PTHR13738">
    <property type="entry name" value="TROPONIN I"/>
    <property type="match status" value="1"/>
</dbReference>
<feature type="domain" description="Inner centromere protein ARK-binding" evidence="8">
    <location>
        <begin position="1523"/>
        <end position="1576"/>
    </location>
</feature>
<keyword evidence="4" id="KW-0963">Cytoplasm</keyword>
<feature type="compositionally biased region" description="Polar residues" evidence="7">
    <location>
        <begin position="1597"/>
        <end position="1612"/>
    </location>
</feature>
<dbReference type="InterPro" id="IPR050875">
    <property type="entry name" value="Troponin_I"/>
</dbReference>
<comment type="subcellular location">
    <subcellularLocation>
        <location evidence="2">Cytoplasm</location>
        <location evidence="2">Cytoskeleton</location>
        <location evidence="2">Spindle</location>
    </subcellularLocation>
    <subcellularLocation>
        <location evidence="1">Nucleus</location>
    </subcellularLocation>
</comment>
<accession>A0AAN7JSZ4</accession>
<feature type="region of interest" description="Disordered" evidence="7">
    <location>
        <begin position="1245"/>
        <end position="1267"/>
    </location>
</feature>
<feature type="compositionally biased region" description="Basic and acidic residues" evidence="7">
    <location>
        <begin position="512"/>
        <end position="526"/>
    </location>
</feature>
<evidence type="ECO:0000256" key="7">
    <source>
        <dbReference type="SAM" id="MobiDB-lite"/>
    </source>
</evidence>
<evidence type="ECO:0000313" key="10">
    <source>
        <dbReference type="Proteomes" id="UP001345219"/>
    </source>
</evidence>
<feature type="compositionally biased region" description="Polar residues" evidence="7">
    <location>
        <begin position="1245"/>
        <end position="1256"/>
    </location>
</feature>